<proteinExistence type="inferred from homology"/>
<sequence length="373" mass="41011">MDLNLMQRLFTNLFLSFILSLTSTFALSAPFISVDVTTGRILAHNQAFERWYPASLTKLMTAYVIFRAMSTGEISANKQITLSQYAAKAPPHRSGYKAGSVLTLDTALTITLTTSTNDLAIAMSEAVAGSQEAFVQKMNAEAQRLGMIGTHFANASGLPDQQNYSTARDIALLAIHIRREFPQYAHYFSIPAIDFGNKRKVQSNSNNLIGRFNGIDGMKTGFICASGFNLVASATRNKRTIIAVILGANNVSEREENAAQLLETGFLYKGTPQLTLATLKPYGTNRTQVNDMKQQMCTPEAIKMHANSYDDQGKVIFTSPFITDPPLFILPLQVRLISAPQEPTIAVKSLKKLYIPHKKPTNSSIKKAANYGR</sequence>
<evidence type="ECO:0000313" key="9">
    <source>
        <dbReference type="EMBL" id="GAA4658047.1"/>
    </source>
</evidence>
<evidence type="ECO:0000313" key="10">
    <source>
        <dbReference type="Proteomes" id="UP001501699"/>
    </source>
</evidence>
<dbReference type="InterPro" id="IPR012338">
    <property type="entry name" value="Beta-lactam/transpept-like"/>
</dbReference>
<evidence type="ECO:0000256" key="4">
    <source>
        <dbReference type="ARBA" id="ARBA00022960"/>
    </source>
</evidence>
<feature type="domain" description="Peptidase S11 D-alanyl-D-alanine carboxypeptidase A N-terminal" evidence="8">
    <location>
        <begin position="31"/>
        <end position="249"/>
    </location>
</feature>
<evidence type="ECO:0000256" key="1">
    <source>
        <dbReference type="ARBA" id="ARBA00007164"/>
    </source>
</evidence>
<evidence type="ECO:0000256" key="5">
    <source>
        <dbReference type="ARBA" id="ARBA00022984"/>
    </source>
</evidence>
<gene>
    <name evidence="9" type="ORF">GCM10023262_01640</name>
</gene>
<dbReference type="EMBL" id="BAABJA010000001">
    <property type="protein sequence ID" value="GAA4658047.1"/>
    <property type="molecule type" value="Genomic_DNA"/>
</dbReference>
<dbReference type="Proteomes" id="UP001501699">
    <property type="component" value="Unassembled WGS sequence"/>
</dbReference>
<evidence type="ECO:0000259" key="8">
    <source>
        <dbReference type="Pfam" id="PF00768"/>
    </source>
</evidence>
<keyword evidence="6" id="KW-0961">Cell wall biogenesis/degradation</keyword>
<evidence type="ECO:0000256" key="6">
    <source>
        <dbReference type="ARBA" id="ARBA00023316"/>
    </source>
</evidence>
<reference evidence="10" key="1">
    <citation type="journal article" date="2019" name="Int. J. Syst. Evol. Microbiol.">
        <title>The Global Catalogue of Microorganisms (GCM) 10K type strain sequencing project: providing services to taxonomists for standard genome sequencing and annotation.</title>
        <authorList>
            <consortium name="The Broad Institute Genomics Platform"/>
            <consortium name="The Broad Institute Genome Sequencing Center for Infectious Disease"/>
            <person name="Wu L."/>
            <person name="Ma J."/>
        </authorList>
    </citation>
    <scope>NUCLEOTIDE SEQUENCE [LARGE SCALE GENOMIC DNA]</scope>
    <source>
        <strain evidence="10">JCM 17714</strain>
    </source>
</reference>
<protein>
    <submittedName>
        <fullName evidence="9">D-alanyl-D-alanine carboxypeptidase family protein</fullName>
    </submittedName>
</protein>
<dbReference type="GO" id="GO:0004180">
    <property type="term" value="F:carboxypeptidase activity"/>
    <property type="evidence" value="ECO:0007669"/>
    <property type="project" value="UniProtKB-KW"/>
</dbReference>
<accession>A0ABP8VCC7</accession>
<evidence type="ECO:0000256" key="2">
    <source>
        <dbReference type="ARBA" id="ARBA00022729"/>
    </source>
</evidence>
<evidence type="ECO:0000256" key="3">
    <source>
        <dbReference type="ARBA" id="ARBA00022801"/>
    </source>
</evidence>
<organism evidence="9 10">
    <name type="scientific">Bartonella pachyuromydis</name>
    <dbReference type="NCBI Taxonomy" id="931097"/>
    <lineage>
        <taxon>Bacteria</taxon>
        <taxon>Pseudomonadati</taxon>
        <taxon>Pseudomonadota</taxon>
        <taxon>Alphaproteobacteria</taxon>
        <taxon>Hyphomicrobiales</taxon>
        <taxon>Bartonellaceae</taxon>
        <taxon>Bartonella</taxon>
    </lineage>
</organism>
<evidence type="ECO:0000256" key="7">
    <source>
        <dbReference type="RuleBase" id="RU004016"/>
    </source>
</evidence>
<dbReference type="InterPro" id="IPR001967">
    <property type="entry name" value="Peptidase_S11_N"/>
</dbReference>
<comment type="caution">
    <text evidence="9">The sequence shown here is derived from an EMBL/GenBank/DDBJ whole genome shotgun (WGS) entry which is preliminary data.</text>
</comment>
<dbReference type="Gene3D" id="3.40.710.10">
    <property type="entry name" value="DD-peptidase/beta-lactamase superfamily"/>
    <property type="match status" value="1"/>
</dbReference>
<dbReference type="Pfam" id="PF00768">
    <property type="entry name" value="Peptidase_S11"/>
    <property type="match status" value="1"/>
</dbReference>
<keyword evidence="10" id="KW-1185">Reference proteome</keyword>
<keyword evidence="4" id="KW-0133">Cell shape</keyword>
<keyword evidence="9" id="KW-0645">Protease</keyword>
<dbReference type="PANTHER" id="PTHR21581">
    <property type="entry name" value="D-ALANYL-D-ALANINE CARBOXYPEPTIDASE"/>
    <property type="match status" value="1"/>
</dbReference>
<dbReference type="PANTHER" id="PTHR21581:SF6">
    <property type="entry name" value="TRAFFICKING PROTEIN PARTICLE COMPLEX SUBUNIT 12"/>
    <property type="match status" value="1"/>
</dbReference>
<keyword evidence="3" id="KW-0378">Hydrolase</keyword>
<keyword evidence="9" id="KW-0121">Carboxypeptidase</keyword>
<keyword evidence="2" id="KW-0732">Signal</keyword>
<dbReference type="InterPro" id="IPR018044">
    <property type="entry name" value="Peptidase_S11"/>
</dbReference>
<dbReference type="PRINTS" id="PR00725">
    <property type="entry name" value="DADACBPTASE1"/>
</dbReference>
<comment type="similarity">
    <text evidence="1 7">Belongs to the peptidase S11 family.</text>
</comment>
<name>A0ABP8VCC7_9HYPH</name>
<keyword evidence="5" id="KW-0573">Peptidoglycan synthesis</keyword>
<dbReference type="SUPFAM" id="SSF56601">
    <property type="entry name" value="beta-lactamase/transpeptidase-like"/>
    <property type="match status" value="1"/>
</dbReference>